<evidence type="ECO:0000313" key="3">
    <source>
        <dbReference type="EMBL" id="NNF07279.1"/>
    </source>
</evidence>
<dbReference type="Proteomes" id="UP000547674">
    <property type="component" value="Unassembled WGS sequence"/>
</dbReference>
<feature type="compositionally biased region" description="Basic and acidic residues" evidence="1">
    <location>
        <begin position="171"/>
        <end position="184"/>
    </location>
</feature>
<evidence type="ECO:0000313" key="4">
    <source>
        <dbReference type="Proteomes" id="UP000547674"/>
    </source>
</evidence>
<evidence type="ECO:0008006" key="5">
    <source>
        <dbReference type="Google" id="ProtNLM"/>
    </source>
</evidence>
<organism evidence="3 4">
    <name type="scientific">Eiseniibacteriota bacterium</name>
    <dbReference type="NCBI Taxonomy" id="2212470"/>
    <lineage>
        <taxon>Bacteria</taxon>
        <taxon>Candidatus Eiseniibacteriota</taxon>
    </lineage>
</organism>
<comment type="caution">
    <text evidence="3">The sequence shown here is derived from an EMBL/GenBank/DDBJ whole genome shotgun (WGS) entry which is preliminary data.</text>
</comment>
<dbReference type="AlphaFoldDB" id="A0A7Y2H2N3"/>
<dbReference type="EMBL" id="JABDJR010000442">
    <property type="protein sequence ID" value="NNF07279.1"/>
    <property type="molecule type" value="Genomic_DNA"/>
</dbReference>
<protein>
    <recommendedName>
        <fullName evidence="5">DUF3520 domain-containing protein</fullName>
    </recommendedName>
</protein>
<sequence length="628" mass="68079">MKKLFDRHQNRLSVQEDRKVWSTLSDAVSKPEKKKRSLWVPSIALSGVAALIAVFVLGPDQLTQGTQEAFKQPGADIALQSEPDMEALRAVPYLDGSDQSADELRDLRAQTLKGEDAPEGDAILNDETTRLKDQDNSEAKSLQKEDRQESAGFSKAEDLDAQGGRELSIPVKEEGSTYREDQKKQAASGVASNDLSKPVRSGVPSDQKVPVAGSKVVAEKVEGTADRAPLSESPGSSYGAHPVPTEQKAAPPTPVTEAEVMEEAGALKKTGALEEAGALGEAEDRDEFLGWAEPSTPMVEQGGNENLLRRRIQTMAQESEPDDSPKLRRNAKPSSGDDGASPSFQKTTENLAADAVSTIKNKTARGKFWSTSERTRLSVAPALSSRAYEAVAKGIRAGQLPELQEVQVESFLNQVRVQPSATEKPVSLVLEAAPSPFGEATTLLRIQLFTGTPEGSAQLVARNTRVEVEFEPRAVEGFRLLGYATPKPPTKLGAVSSPRGADLYQNSSTTTLVELQLGSGNAPSALAVVRVRYEDPSTGRVEEISESLMPSDVEPRWENTDPSFVIDAVMAEFAETLQEPDSPFHDLYEVLGFARLAKDRIGPDHPFHNELPVLQEAARLLREDKQQR</sequence>
<name>A0A7Y2H2N3_UNCEI</name>
<gene>
    <name evidence="3" type="ORF">HKN21_11010</name>
</gene>
<evidence type="ECO:0000256" key="1">
    <source>
        <dbReference type="SAM" id="MobiDB-lite"/>
    </source>
</evidence>
<feature type="region of interest" description="Disordered" evidence="1">
    <location>
        <begin position="111"/>
        <end position="352"/>
    </location>
</feature>
<feature type="transmembrane region" description="Helical" evidence="2">
    <location>
        <begin position="38"/>
        <end position="58"/>
    </location>
</feature>
<keyword evidence="2" id="KW-1133">Transmembrane helix</keyword>
<reference evidence="3 4" key="1">
    <citation type="submission" date="2020-03" db="EMBL/GenBank/DDBJ databases">
        <title>Metabolic flexibility allows generalist bacteria to become dominant in a frequently disturbed ecosystem.</title>
        <authorList>
            <person name="Chen Y.-J."/>
            <person name="Leung P.M."/>
            <person name="Bay S.K."/>
            <person name="Hugenholtz P."/>
            <person name="Kessler A.J."/>
            <person name="Shelley G."/>
            <person name="Waite D.W."/>
            <person name="Cook P.L."/>
            <person name="Greening C."/>
        </authorList>
    </citation>
    <scope>NUCLEOTIDE SEQUENCE [LARGE SCALE GENOMIC DNA]</scope>
    <source>
        <strain evidence="3">SS_bin_28</strain>
    </source>
</reference>
<feature type="compositionally biased region" description="Basic and acidic residues" evidence="1">
    <location>
        <begin position="127"/>
        <end position="149"/>
    </location>
</feature>
<evidence type="ECO:0000256" key="2">
    <source>
        <dbReference type="SAM" id="Phobius"/>
    </source>
</evidence>
<accession>A0A7Y2H2N3</accession>
<proteinExistence type="predicted"/>
<keyword evidence="2" id="KW-0472">Membrane</keyword>
<keyword evidence="2" id="KW-0812">Transmembrane</keyword>